<evidence type="ECO:0000256" key="1">
    <source>
        <dbReference type="ARBA" id="ARBA00006270"/>
    </source>
</evidence>
<reference evidence="5 6" key="1">
    <citation type="journal article" date="2023" name="Sci. Data">
        <title>Genome assembly of the Korean intertidal mud-creeper Batillaria attramentaria.</title>
        <authorList>
            <person name="Patra A.K."/>
            <person name="Ho P.T."/>
            <person name="Jun S."/>
            <person name="Lee S.J."/>
            <person name="Kim Y."/>
            <person name="Won Y.J."/>
        </authorList>
    </citation>
    <scope>NUCLEOTIDE SEQUENCE [LARGE SCALE GENOMIC DNA]</scope>
    <source>
        <strain evidence="5">Wonlab-2016</strain>
    </source>
</reference>
<evidence type="ECO:0000256" key="3">
    <source>
        <dbReference type="ARBA" id="ARBA00023134"/>
    </source>
</evidence>
<accession>A0ABD0LXY5</accession>
<dbReference type="PROSITE" id="PS51420">
    <property type="entry name" value="RHO"/>
    <property type="match status" value="1"/>
</dbReference>
<dbReference type="InterPro" id="IPR027417">
    <property type="entry name" value="P-loop_NTPase"/>
</dbReference>
<dbReference type="SMART" id="SM00176">
    <property type="entry name" value="RAN"/>
    <property type="match status" value="1"/>
</dbReference>
<dbReference type="PROSITE" id="PS51419">
    <property type="entry name" value="RAB"/>
    <property type="match status" value="1"/>
</dbReference>
<comment type="caution">
    <text evidence="5">The sequence shown here is derived from an EMBL/GenBank/DDBJ whole genome shotgun (WGS) entry which is preliminary data.</text>
</comment>
<gene>
    <name evidence="5" type="ORF">BaRGS_00005012</name>
</gene>
<keyword evidence="6" id="KW-1185">Reference proteome</keyword>
<dbReference type="InterPro" id="IPR005225">
    <property type="entry name" value="Small_GTP-bd"/>
</dbReference>
<dbReference type="Gene3D" id="3.40.50.300">
    <property type="entry name" value="P-loop containing nucleotide triphosphate hydrolases"/>
    <property type="match status" value="1"/>
</dbReference>
<dbReference type="PROSITE" id="PS51421">
    <property type="entry name" value="RAS"/>
    <property type="match status" value="1"/>
</dbReference>
<dbReference type="FunFam" id="3.40.50.300:FF:001329">
    <property type="entry name" value="Small GTP-binding protein, putative"/>
    <property type="match status" value="1"/>
</dbReference>
<dbReference type="SUPFAM" id="SSF52540">
    <property type="entry name" value="P-loop containing nucleoside triphosphate hydrolases"/>
    <property type="match status" value="1"/>
</dbReference>
<name>A0ABD0LXY5_9CAEN</name>
<dbReference type="SMART" id="SM00175">
    <property type="entry name" value="RAB"/>
    <property type="match status" value="1"/>
</dbReference>
<organism evidence="5 6">
    <name type="scientific">Batillaria attramentaria</name>
    <dbReference type="NCBI Taxonomy" id="370345"/>
    <lineage>
        <taxon>Eukaryota</taxon>
        <taxon>Metazoa</taxon>
        <taxon>Spiralia</taxon>
        <taxon>Lophotrochozoa</taxon>
        <taxon>Mollusca</taxon>
        <taxon>Gastropoda</taxon>
        <taxon>Caenogastropoda</taxon>
        <taxon>Sorbeoconcha</taxon>
        <taxon>Cerithioidea</taxon>
        <taxon>Batillariidae</taxon>
        <taxon>Batillaria</taxon>
    </lineage>
</organism>
<keyword evidence="2" id="KW-0547">Nucleotide-binding</keyword>
<dbReference type="PRINTS" id="PR00449">
    <property type="entry name" value="RASTRNSFRMNG"/>
</dbReference>
<keyword evidence="3" id="KW-0342">GTP-binding</keyword>
<feature type="region of interest" description="Disordered" evidence="4">
    <location>
        <begin position="1"/>
        <end position="28"/>
    </location>
</feature>
<protein>
    <submittedName>
        <fullName evidence="5">Uncharacterized protein</fullName>
    </submittedName>
</protein>
<dbReference type="AlphaFoldDB" id="A0ABD0LXY5"/>
<evidence type="ECO:0000313" key="6">
    <source>
        <dbReference type="Proteomes" id="UP001519460"/>
    </source>
</evidence>
<dbReference type="SMART" id="SM00174">
    <property type="entry name" value="RHO"/>
    <property type="match status" value="1"/>
</dbReference>
<comment type="similarity">
    <text evidence="1">Belongs to the small GTPase superfamily. Rab family.</text>
</comment>
<dbReference type="PANTHER" id="PTHR47981:SF1">
    <property type="entry name" value="RE17845P"/>
    <property type="match status" value="1"/>
</dbReference>
<dbReference type="EMBL" id="JACVVK020000018">
    <property type="protein sequence ID" value="KAK7503889.1"/>
    <property type="molecule type" value="Genomic_DNA"/>
</dbReference>
<dbReference type="PANTHER" id="PTHR47981">
    <property type="entry name" value="RAB FAMILY"/>
    <property type="match status" value="1"/>
</dbReference>
<dbReference type="GO" id="GO:0005525">
    <property type="term" value="F:GTP binding"/>
    <property type="evidence" value="ECO:0007669"/>
    <property type="project" value="UniProtKB-KW"/>
</dbReference>
<dbReference type="Pfam" id="PF00071">
    <property type="entry name" value="Ras"/>
    <property type="match status" value="1"/>
</dbReference>
<dbReference type="Proteomes" id="UP001519460">
    <property type="component" value="Unassembled WGS sequence"/>
</dbReference>
<evidence type="ECO:0000313" key="5">
    <source>
        <dbReference type="EMBL" id="KAK7503889.1"/>
    </source>
</evidence>
<evidence type="ECO:0000256" key="2">
    <source>
        <dbReference type="ARBA" id="ARBA00022741"/>
    </source>
</evidence>
<evidence type="ECO:0000256" key="4">
    <source>
        <dbReference type="SAM" id="MobiDB-lite"/>
    </source>
</evidence>
<dbReference type="InterPro" id="IPR001806">
    <property type="entry name" value="Small_GTPase"/>
</dbReference>
<sequence>MTSLSTTSRWSGQSVKARRSHQSHVPPTAHFGERARRVRVILLGDSSVGKTSLMTRFTEGTFDSAYLATIATEYAEKEVTVDDKKYVLYVVDTCGAERFKSLTQNFYRGTQICLLTFALDDYASFCNLSNWREEFLHFSGVDRALQFPFIVVGNKADLPHEQRVVKSISAQAWCENGGHGDIPYIEASAKTGQNVEELFLTAVKRLVEAERQNVNPFLDSGRKGPSVINDGGKLVDLTAEPYSQQSRCCD</sequence>
<dbReference type="SMART" id="SM00173">
    <property type="entry name" value="RAS"/>
    <property type="match status" value="1"/>
</dbReference>
<proteinExistence type="inferred from homology"/>
<feature type="compositionally biased region" description="Polar residues" evidence="4">
    <location>
        <begin position="1"/>
        <end position="14"/>
    </location>
</feature>
<dbReference type="NCBIfam" id="TIGR00231">
    <property type="entry name" value="small_GTP"/>
    <property type="match status" value="1"/>
</dbReference>